<organism evidence="1 2">
    <name type="scientific">Reticulibacter mediterranei</name>
    <dbReference type="NCBI Taxonomy" id="2778369"/>
    <lineage>
        <taxon>Bacteria</taxon>
        <taxon>Bacillati</taxon>
        <taxon>Chloroflexota</taxon>
        <taxon>Ktedonobacteria</taxon>
        <taxon>Ktedonobacterales</taxon>
        <taxon>Reticulibacteraceae</taxon>
        <taxon>Reticulibacter</taxon>
    </lineage>
</organism>
<dbReference type="AlphaFoldDB" id="A0A8J3N757"/>
<name>A0A8J3N757_9CHLR</name>
<gene>
    <name evidence="1" type="ORF">KSF_109020</name>
</gene>
<sequence>MTVGIMPVLIKDQLDLKAVFALSGTEKLVKDISFVHPVDALPSTNGFVDFPRAA</sequence>
<reference evidence="1" key="1">
    <citation type="submission" date="2020-10" db="EMBL/GenBank/DDBJ databases">
        <title>Taxonomic study of unclassified bacteria belonging to the class Ktedonobacteria.</title>
        <authorList>
            <person name="Yabe S."/>
            <person name="Wang C.M."/>
            <person name="Zheng Y."/>
            <person name="Sakai Y."/>
            <person name="Cavaletti L."/>
            <person name="Monciardini P."/>
            <person name="Donadio S."/>
        </authorList>
    </citation>
    <scope>NUCLEOTIDE SEQUENCE</scope>
    <source>
        <strain evidence="1">ID150040</strain>
    </source>
</reference>
<dbReference type="Proteomes" id="UP000597444">
    <property type="component" value="Unassembled WGS sequence"/>
</dbReference>
<proteinExistence type="predicted"/>
<protein>
    <submittedName>
        <fullName evidence="1">Uncharacterized protein</fullName>
    </submittedName>
</protein>
<accession>A0A8J3N757</accession>
<comment type="caution">
    <text evidence="1">The sequence shown here is derived from an EMBL/GenBank/DDBJ whole genome shotgun (WGS) entry which is preliminary data.</text>
</comment>
<evidence type="ECO:0000313" key="1">
    <source>
        <dbReference type="EMBL" id="GHP00855.1"/>
    </source>
</evidence>
<evidence type="ECO:0000313" key="2">
    <source>
        <dbReference type="Proteomes" id="UP000597444"/>
    </source>
</evidence>
<keyword evidence="2" id="KW-1185">Reference proteome</keyword>
<dbReference type="EMBL" id="BNJK01000003">
    <property type="protein sequence ID" value="GHP00855.1"/>
    <property type="molecule type" value="Genomic_DNA"/>
</dbReference>